<dbReference type="InterPro" id="IPR050249">
    <property type="entry name" value="Pseudomonas-type_ThrB"/>
</dbReference>
<dbReference type="InterPro" id="IPR002575">
    <property type="entry name" value="Aminoglycoside_PTrfase"/>
</dbReference>
<evidence type="ECO:0000313" key="3">
    <source>
        <dbReference type="Proteomes" id="UP000017938"/>
    </source>
</evidence>
<dbReference type="EMBL" id="CBFW010000062">
    <property type="protein sequence ID" value="CDC71134.1"/>
    <property type="molecule type" value="Genomic_DNA"/>
</dbReference>
<dbReference type="PANTHER" id="PTHR21064:SF5">
    <property type="entry name" value="SLR1880 PROTEIN"/>
    <property type="match status" value="1"/>
</dbReference>
<dbReference type="Gene3D" id="3.90.1200.10">
    <property type="match status" value="1"/>
</dbReference>
<name>R6TMY4_9BACT</name>
<proteinExistence type="predicted"/>
<feature type="domain" description="Aminoglycoside phosphotransferase" evidence="1">
    <location>
        <begin position="117"/>
        <end position="268"/>
    </location>
</feature>
<organism evidence="2 3">
    <name type="scientific">Candidatus Colimorpha enterica</name>
    <dbReference type="NCBI Taxonomy" id="3083063"/>
    <lineage>
        <taxon>Bacteria</taxon>
        <taxon>Pseudomonadati</taxon>
        <taxon>Bacteroidota</taxon>
        <taxon>Bacteroidia</taxon>
        <taxon>Bacteroidales</taxon>
        <taxon>Candidatus Colimorpha</taxon>
    </lineage>
</organism>
<dbReference type="Pfam" id="PF01636">
    <property type="entry name" value="APH"/>
    <property type="match status" value="1"/>
</dbReference>
<reference evidence="2" key="1">
    <citation type="submission" date="2012-11" db="EMBL/GenBank/DDBJ databases">
        <title>Dependencies among metagenomic species, viruses, plasmids and units of genetic variation.</title>
        <authorList>
            <person name="Nielsen H.B."/>
            <person name="Almeida M."/>
            <person name="Juncker A.S."/>
            <person name="Rasmussen S."/>
            <person name="Li J."/>
            <person name="Sunagawa S."/>
            <person name="Plichta D."/>
            <person name="Gautier L."/>
            <person name="Le Chatelier E."/>
            <person name="Peletier E."/>
            <person name="Bonde I."/>
            <person name="Nielsen T."/>
            <person name="Manichanh C."/>
            <person name="Arumugam M."/>
            <person name="Batto J."/>
            <person name="Santos M.B.Q.D."/>
            <person name="Blom N."/>
            <person name="Borruel N."/>
            <person name="Burgdorf K.S."/>
            <person name="Boumezbeur F."/>
            <person name="Casellas F."/>
            <person name="Dore J."/>
            <person name="Guarner F."/>
            <person name="Hansen T."/>
            <person name="Hildebrand F."/>
            <person name="Kaas R.S."/>
            <person name="Kennedy S."/>
            <person name="Kristiansen K."/>
            <person name="Kultima J.R."/>
            <person name="Leonard P."/>
            <person name="Levenez F."/>
            <person name="Lund O."/>
            <person name="Moumen B."/>
            <person name="Le Paslier D."/>
            <person name="Pons N."/>
            <person name="Pedersen O."/>
            <person name="Prifti E."/>
            <person name="Qin J."/>
            <person name="Raes J."/>
            <person name="Tap J."/>
            <person name="Tims S."/>
            <person name="Ussery D.W."/>
            <person name="Yamada T."/>
            <person name="MetaHit consortium"/>
            <person name="Renault P."/>
            <person name="Sicheritz-Ponten T."/>
            <person name="Bork P."/>
            <person name="Wang J."/>
            <person name="Brunak S."/>
            <person name="Ehrlich S.D."/>
        </authorList>
    </citation>
    <scope>NUCLEOTIDE SEQUENCE [LARGE SCALE GENOMIC DNA]</scope>
</reference>
<dbReference type="SUPFAM" id="SSF56112">
    <property type="entry name" value="Protein kinase-like (PK-like)"/>
    <property type="match status" value="1"/>
</dbReference>
<dbReference type="STRING" id="1263015.BN580_00819"/>
<evidence type="ECO:0000313" key="2">
    <source>
        <dbReference type="EMBL" id="CDC71134.1"/>
    </source>
</evidence>
<dbReference type="InterPro" id="IPR011009">
    <property type="entry name" value="Kinase-like_dom_sf"/>
</dbReference>
<protein>
    <recommendedName>
        <fullName evidence="1">Aminoglycoside phosphotransferase domain-containing protein</fullName>
    </recommendedName>
</protein>
<dbReference type="PANTHER" id="PTHR21064">
    <property type="entry name" value="AMINOGLYCOSIDE PHOSPHOTRANSFERASE DOMAIN-CONTAINING PROTEIN-RELATED"/>
    <property type="match status" value="1"/>
</dbReference>
<accession>R6TMY4</accession>
<comment type="caution">
    <text evidence="2">The sequence shown here is derived from an EMBL/GenBank/DDBJ whole genome shotgun (WGS) entry which is preliminary data.</text>
</comment>
<dbReference type="AlphaFoldDB" id="R6TMY4"/>
<dbReference type="Proteomes" id="UP000017938">
    <property type="component" value="Unassembled WGS sequence"/>
</dbReference>
<sequence length="379" mass="42465">MSDGMIPSDETEVMREAASHFAFEGRLIHAEPYGCGHINDTHCLWFDRGNFPPVRYILQKINTGIFRDVDGLMNNITLVTDHIRKKLAAEGGDYGRGTLTVIPTTEGEPYYRAPDGGCFRAYRFVENTVSLQSAENPAQFGSLAAAFGKFQNQLADFDASLLAETIPDFHNTVKRFENFASSVKADRAHRRTAAEKEIEFAMSREADAGVLVGMLAKGELPLRVTHNDTKLNNVLFDAVTGEAVCVIDLDTVMPGLVHYDFGDSIRFGASTAAEDEKDLDRVSMSLELFEAYTRGFIASCGGKLTEAETEYLPFSAKLLTYECGIRFLSDYLDGDTYFRIHYPEQNLDRCRTQLKLVADMEKKMPEMKSITEKIVKEYR</sequence>
<gene>
    <name evidence="2" type="ORF">BN580_00819</name>
</gene>
<evidence type="ECO:0000259" key="1">
    <source>
        <dbReference type="Pfam" id="PF01636"/>
    </source>
</evidence>